<dbReference type="SUPFAM" id="SSF53448">
    <property type="entry name" value="Nucleotide-diphospho-sugar transferases"/>
    <property type="match status" value="1"/>
</dbReference>
<organism evidence="4 5">
    <name type="scientific">Rheinheimera marina</name>
    <dbReference type="NCBI Taxonomy" id="1774958"/>
    <lineage>
        <taxon>Bacteria</taxon>
        <taxon>Pseudomonadati</taxon>
        <taxon>Pseudomonadota</taxon>
        <taxon>Gammaproteobacteria</taxon>
        <taxon>Chromatiales</taxon>
        <taxon>Chromatiaceae</taxon>
        <taxon>Rheinheimera</taxon>
    </lineage>
</organism>
<evidence type="ECO:0000313" key="4">
    <source>
        <dbReference type="EMBL" id="MFC4653980.1"/>
    </source>
</evidence>
<dbReference type="Gene3D" id="3.90.550.10">
    <property type="entry name" value="Spore Coat Polysaccharide Biosynthesis Protein SpsA, Chain A"/>
    <property type="match status" value="1"/>
</dbReference>
<accession>A0ABV9JJK5</accession>
<keyword evidence="2" id="KW-0808">Transferase</keyword>
<reference evidence="5" key="1">
    <citation type="journal article" date="2019" name="Int. J. Syst. Evol. Microbiol.">
        <title>The Global Catalogue of Microorganisms (GCM) 10K type strain sequencing project: providing services to taxonomists for standard genome sequencing and annotation.</title>
        <authorList>
            <consortium name="The Broad Institute Genomics Platform"/>
            <consortium name="The Broad Institute Genome Sequencing Center for Infectious Disease"/>
            <person name="Wu L."/>
            <person name="Ma J."/>
        </authorList>
    </citation>
    <scope>NUCLEOTIDE SEQUENCE [LARGE SCALE GENOMIC DNA]</scope>
    <source>
        <strain evidence="5">DT28</strain>
    </source>
</reference>
<dbReference type="InterPro" id="IPR029044">
    <property type="entry name" value="Nucleotide-diphossugar_trans"/>
</dbReference>
<evidence type="ECO:0000256" key="1">
    <source>
        <dbReference type="ARBA" id="ARBA00022676"/>
    </source>
</evidence>
<feature type="domain" description="Glycosyltransferase 2-like" evidence="3">
    <location>
        <begin position="7"/>
        <end position="120"/>
    </location>
</feature>
<name>A0ABV9JJK5_9GAMM</name>
<protein>
    <submittedName>
        <fullName evidence="4">Glycosyltransferase family 2 protein</fullName>
    </submittedName>
</protein>
<dbReference type="InterPro" id="IPR001173">
    <property type="entry name" value="Glyco_trans_2-like"/>
</dbReference>
<sequence>MPPPLLSLVVPFFNAETWLLPLLQSIDQQLTPEVQLVLVADGPTDGSVALVQGFMEHSGHRPCYLLLQQANAGVSVARNQGIRHAAGSYIGFVDADDLLLPGYIDQVLQAIRSEQPDLIELGYRRFHQPEQLQSSKARYLHRWAGELPAGQALLDVASRNQWFPWLRIYRRQVMPDFQFPPAVGYCEDMMALPALYLACQRVYHLRLPLYGYRVHPASLSFQVNQRHKLQLAHFFSQLQAGLYPDLPERARRLMLLHLAYWLYRWQLQQPAPDAQTAAMASQLQQLARRFCWGRGFSWRKKWQLWHSVAVIQRRFQR</sequence>
<evidence type="ECO:0000259" key="3">
    <source>
        <dbReference type="Pfam" id="PF00535"/>
    </source>
</evidence>
<dbReference type="CDD" id="cd00761">
    <property type="entry name" value="Glyco_tranf_GTA_type"/>
    <property type="match status" value="1"/>
</dbReference>
<evidence type="ECO:0000256" key="2">
    <source>
        <dbReference type="ARBA" id="ARBA00022679"/>
    </source>
</evidence>
<dbReference type="PANTHER" id="PTHR22916">
    <property type="entry name" value="GLYCOSYLTRANSFERASE"/>
    <property type="match status" value="1"/>
</dbReference>
<gene>
    <name evidence="4" type="ORF">ACFO3I_02955</name>
</gene>
<dbReference type="EMBL" id="JBHSGB010000002">
    <property type="protein sequence ID" value="MFC4653980.1"/>
    <property type="molecule type" value="Genomic_DNA"/>
</dbReference>
<evidence type="ECO:0000313" key="5">
    <source>
        <dbReference type="Proteomes" id="UP001595962"/>
    </source>
</evidence>
<proteinExistence type="predicted"/>
<keyword evidence="1" id="KW-0328">Glycosyltransferase</keyword>
<dbReference type="Proteomes" id="UP001595962">
    <property type="component" value="Unassembled WGS sequence"/>
</dbReference>
<dbReference type="PANTHER" id="PTHR22916:SF51">
    <property type="entry name" value="GLYCOSYLTRANSFERASE EPSH-RELATED"/>
    <property type="match status" value="1"/>
</dbReference>
<keyword evidence="5" id="KW-1185">Reference proteome</keyword>
<comment type="caution">
    <text evidence="4">The sequence shown here is derived from an EMBL/GenBank/DDBJ whole genome shotgun (WGS) entry which is preliminary data.</text>
</comment>
<dbReference type="Pfam" id="PF00535">
    <property type="entry name" value="Glycos_transf_2"/>
    <property type="match status" value="1"/>
</dbReference>
<dbReference type="RefSeq" id="WP_377331617.1">
    <property type="nucleotide sequence ID" value="NZ_JBHSGB010000002.1"/>
</dbReference>